<feature type="transmembrane region" description="Helical" evidence="1">
    <location>
        <begin position="66"/>
        <end position="88"/>
    </location>
</feature>
<proteinExistence type="predicted"/>
<organism evidence="2 3">
    <name type="scientific">Inhella crocodyli</name>
    <dbReference type="NCBI Taxonomy" id="2499851"/>
    <lineage>
        <taxon>Bacteria</taxon>
        <taxon>Pseudomonadati</taxon>
        <taxon>Pseudomonadota</taxon>
        <taxon>Betaproteobacteria</taxon>
        <taxon>Burkholderiales</taxon>
        <taxon>Sphaerotilaceae</taxon>
        <taxon>Inhella</taxon>
    </lineage>
</organism>
<keyword evidence="1" id="KW-0812">Transmembrane</keyword>
<sequence>MTWFWGIALPALVQMAAVAGVVVATNGGGSFVGLGALLTSLVALPLTALANALALRRQPPLHPLVLAARIMYTTLLYPVLLALAATLAT</sequence>
<keyword evidence="1" id="KW-0472">Membrane</keyword>
<dbReference type="Proteomes" id="UP000288587">
    <property type="component" value="Unassembled WGS sequence"/>
</dbReference>
<protein>
    <submittedName>
        <fullName evidence="2">Uncharacterized protein</fullName>
    </submittedName>
</protein>
<evidence type="ECO:0000256" key="1">
    <source>
        <dbReference type="SAM" id="Phobius"/>
    </source>
</evidence>
<evidence type="ECO:0000313" key="3">
    <source>
        <dbReference type="Proteomes" id="UP000288587"/>
    </source>
</evidence>
<evidence type="ECO:0000313" key="2">
    <source>
        <dbReference type="EMBL" id="RVT83665.1"/>
    </source>
</evidence>
<keyword evidence="1" id="KW-1133">Transmembrane helix</keyword>
<feature type="transmembrane region" description="Helical" evidence="1">
    <location>
        <begin position="34"/>
        <end position="54"/>
    </location>
</feature>
<reference evidence="2 3" key="1">
    <citation type="submission" date="2019-01" db="EMBL/GenBank/DDBJ databases">
        <authorList>
            <person name="Chen W.-M."/>
        </authorList>
    </citation>
    <scope>NUCLEOTIDE SEQUENCE [LARGE SCALE GENOMIC DNA]</scope>
    <source>
        <strain evidence="2 3">CCP-18</strain>
    </source>
</reference>
<accession>A0A3S3T5B4</accession>
<keyword evidence="3" id="KW-1185">Reference proteome</keyword>
<dbReference type="RefSeq" id="WP_127683629.1">
    <property type="nucleotide sequence ID" value="NZ_SACM01000004.1"/>
</dbReference>
<gene>
    <name evidence="2" type="ORF">EOD73_13900</name>
</gene>
<dbReference type="EMBL" id="SACM01000004">
    <property type="protein sequence ID" value="RVT83665.1"/>
    <property type="molecule type" value="Genomic_DNA"/>
</dbReference>
<dbReference type="AlphaFoldDB" id="A0A3S3T5B4"/>
<comment type="caution">
    <text evidence="2">The sequence shown here is derived from an EMBL/GenBank/DDBJ whole genome shotgun (WGS) entry which is preliminary data.</text>
</comment>
<name>A0A3S3T5B4_9BURK</name>